<evidence type="ECO:0000313" key="1">
    <source>
        <dbReference type="EMBL" id="ROT39046.1"/>
    </source>
</evidence>
<proteinExistence type="predicted"/>
<evidence type="ECO:0000313" key="2">
    <source>
        <dbReference type="Proteomes" id="UP000272025"/>
    </source>
</evidence>
<organism evidence="1 2">
    <name type="scientific">Sodiomyces alkalinus (strain CBS 110278 / VKM F-3762 / F11)</name>
    <name type="common">Alkaliphilic filamentous fungus</name>
    <dbReference type="NCBI Taxonomy" id="1314773"/>
    <lineage>
        <taxon>Eukaryota</taxon>
        <taxon>Fungi</taxon>
        <taxon>Dikarya</taxon>
        <taxon>Ascomycota</taxon>
        <taxon>Pezizomycotina</taxon>
        <taxon>Sordariomycetes</taxon>
        <taxon>Hypocreomycetidae</taxon>
        <taxon>Glomerellales</taxon>
        <taxon>Plectosphaerellaceae</taxon>
        <taxon>Sodiomyces</taxon>
    </lineage>
</organism>
<reference evidence="1 2" key="1">
    <citation type="journal article" date="2018" name="Mol. Ecol.">
        <title>The obligate alkalophilic soda-lake fungus Sodiomyces alkalinus has shifted to a protein diet.</title>
        <authorList>
            <person name="Grum-Grzhimaylo A.A."/>
            <person name="Falkoski D.L."/>
            <person name="van den Heuvel J."/>
            <person name="Valero-Jimenez C.A."/>
            <person name="Min B."/>
            <person name="Choi I.G."/>
            <person name="Lipzen A."/>
            <person name="Daum C.G."/>
            <person name="Aanen D.K."/>
            <person name="Tsang A."/>
            <person name="Henrissat B."/>
            <person name="Bilanenko E.N."/>
            <person name="de Vries R.P."/>
            <person name="van Kan J.A.L."/>
            <person name="Grigoriev I.V."/>
            <person name="Debets A.J.M."/>
        </authorList>
    </citation>
    <scope>NUCLEOTIDE SEQUENCE [LARGE SCALE GENOMIC DNA]</scope>
    <source>
        <strain evidence="1 2">F11</strain>
    </source>
</reference>
<protein>
    <submittedName>
        <fullName evidence="1">Uncharacterized protein</fullName>
    </submittedName>
</protein>
<keyword evidence="2" id="KW-1185">Reference proteome</keyword>
<dbReference type="EMBL" id="ML119054">
    <property type="protein sequence ID" value="ROT39046.1"/>
    <property type="molecule type" value="Genomic_DNA"/>
</dbReference>
<sequence length="187" mass="20721">MSLPCDIVTEGEVKDGSQRTCLPRGLCYGLCRNVDGRTQLYLPMDAVSAESQPANYDFLKALYSPPTADNQQIIHGFTYPPSSTCPTRKTNEQFLVKYPLSYTPLALSCCLLVGWVSVSRRLGQSSALSLELPCSHRKDDQLAKRNAKNNSLPPRKRCRFLALALSPSTSMALYQSAVEPSEQRDKT</sequence>
<name>A0A3N2PX97_SODAK</name>
<dbReference type="Proteomes" id="UP000272025">
    <property type="component" value="Unassembled WGS sequence"/>
</dbReference>
<dbReference type="RefSeq" id="XP_028466852.1">
    <property type="nucleotide sequence ID" value="XM_028614955.1"/>
</dbReference>
<accession>A0A3N2PX97</accession>
<gene>
    <name evidence="1" type="ORF">SODALDRAFT_378167</name>
</gene>
<dbReference type="GeneID" id="39583432"/>
<dbReference type="AlphaFoldDB" id="A0A3N2PX97"/>